<evidence type="ECO:0000313" key="1">
    <source>
        <dbReference type="EMBL" id="KDR69053.1"/>
    </source>
</evidence>
<dbReference type="AlphaFoldDB" id="A0A067SQK5"/>
<accession>A0A067SQK5</accession>
<dbReference type="Proteomes" id="UP000027222">
    <property type="component" value="Unassembled WGS sequence"/>
</dbReference>
<proteinExistence type="predicted"/>
<organism evidence="1 2">
    <name type="scientific">Galerina marginata (strain CBS 339.88)</name>
    <dbReference type="NCBI Taxonomy" id="685588"/>
    <lineage>
        <taxon>Eukaryota</taxon>
        <taxon>Fungi</taxon>
        <taxon>Dikarya</taxon>
        <taxon>Basidiomycota</taxon>
        <taxon>Agaricomycotina</taxon>
        <taxon>Agaricomycetes</taxon>
        <taxon>Agaricomycetidae</taxon>
        <taxon>Agaricales</taxon>
        <taxon>Agaricineae</taxon>
        <taxon>Strophariaceae</taxon>
        <taxon>Galerina</taxon>
    </lineage>
</organism>
<dbReference type="EMBL" id="KL142404">
    <property type="protein sequence ID" value="KDR69053.1"/>
    <property type="molecule type" value="Genomic_DNA"/>
</dbReference>
<dbReference type="HOGENOM" id="CLU_189321_0_0_1"/>
<name>A0A067SQK5_GALM3</name>
<evidence type="ECO:0000313" key="2">
    <source>
        <dbReference type="Proteomes" id="UP000027222"/>
    </source>
</evidence>
<keyword evidence="2" id="KW-1185">Reference proteome</keyword>
<gene>
    <name evidence="1" type="ORF">GALMADRAFT_145779</name>
</gene>
<reference evidence="2" key="1">
    <citation type="journal article" date="2014" name="Proc. Natl. Acad. Sci. U.S.A.">
        <title>Extensive sampling of basidiomycete genomes demonstrates inadequacy of the white-rot/brown-rot paradigm for wood decay fungi.</title>
        <authorList>
            <person name="Riley R."/>
            <person name="Salamov A.A."/>
            <person name="Brown D.W."/>
            <person name="Nagy L.G."/>
            <person name="Floudas D."/>
            <person name="Held B.W."/>
            <person name="Levasseur A."/>
            <person name="Lombard V."/>
            <person name="Morin E."/>
            <person name="Otillar R."/>
            <person name="Lindquist E.A."/>
            <person name="Sun H."/>
            <person name="LaButti K.M."/>
            <person name="Schmutz J."/>
            <person name="Jabbour D."/>
            <person name="Luo H."/>
            <person name="Baker S.E."/>
            <person name="Pisabarro A.G."/>
            <person name="Walton J.D."/>
            <person name="Blanchette R.A."/>
            <person name="Henrissat B."/>
            <person name="Martin F."/>
            <person name="Cullen D."/>
            <person name="Hibbett D.S."/>
            <person name="Grigoriev I.V."/>
        </authorList>
    </citation>
    <scope>NUCLEOTIDE SEQUENCE [LARGE SCALE GENOMIC DNA]</scope>
    <source>
        <strain evidence="2">CBS 339.88</strain>
    </source>
</reference>
<protein>
    <submittedName>
        <fullName evidence="1">Uncharacterized protein</fullName>
    </submittedName>
</protein>
<sequence>MRKTSASALEVCASALEACASALNPCASMRKVGATALNIPRYQRNGNPYSEEDEKFSKVAFYMTETKAW</sequence>